<dbReference type="EMBL" id="JAZHXI010000008">
    <property type="protein sequence ID" value="KAL2068830.1"/>
    <property type="molecule type" value="Genomic_DNA"/>
</dbReference>
<keyword evidence="3" id="KW-1185">Reference proteome</keyword>
<feature type="compositionally biased region" description="Basic and acidic residues" evidence="1">
    <location>
        <begin position="688"/>
        <end position="699"/>
    </location>
</feature>
<dbReference type="Proteomes" id="UP001595075">
    <property type="component" value="Unassembled WGS sequence"/>
</dbReference>
<feature type="compositionally biased region" description="Basic and acidic residues" evidence="1">
    <location>
        <begin position="571"/>
        <end position="585"/>
    </location>
</feature>
<sequence>MDAFLGKITQHAMNYAIRAGIGITASYTLRQTSRLLKTVDNNNTDYQELQALQERLNSKIKIISPAIDLIELISARGNTTLESAVTLTKGLRWDIQALGVRLAKAATAEESSRRKKTNSKAAHEVEIHLIIKDIKNLLVRIEDAVPLINLAITTSGASLSTSLPASVSTSRLLQASTFLTAGDTQYSMNPSGPCQVGPAFTLSLYMLFAGHSYRVSDSDSMRDTTWKEVIHKAKVRLMRLPIQHTQGEEFPILQSIESDGKENPMLTGESRQNEYAYHIEMIEDLEDDRVHTFDDNEAQPGPYGDVQLAGIRDFLPIYQISKIFYADTGKILNIGNQGETNNPVLLLKRDVNALPPRRMMEEEEKGHEWYDEPVEDPESLDEAASETSGTEEGDSQDDIDHQLRRESGIPRILEISHEQQVVEDRAWRLPADLDPEWMALEVYTETEDSSSDDGLDVNDDSAYVSHRPSSSGEEQTEESLAEDLAHLNLDPTSSPTASPAQQLTKSSPAPKFSTPRPSPMGPIRSSLSLLEMLIRLTALQQFQQASHLSIPDELLTFFLVESSTTGAGGDSEERRRTRREARQKVGFDPYDESPVKRRGEDYQYQNQGQDGYAYSRGGTPYQEYEQSEGYGPGSPRWAREQSQSMPPQGTPEPWLLRSREGSGSRRGSLDVRPSSPVSPYRPQRKAARPLDRVQAERGTGKGSPLGRGVSVGTDSTLGTSPGSPTLVDRGSKV</sequence>
<gene>
    <name evidence="2" type="ORF">VTL71DRAFT_15168</name>
</gene>
<feature type="region of interest" description="Disordered" evidence="1">
    <location>
        <begin position="444"/>
        <end position="523"/>
    </location>
</feature>
<dbReference type="InterPro" id="IPR008812">
    <property type="entry name" value="Ran_GTP-bd-rel"/>
</dbReference>
<evidence type="ECO:0000313" key="2">
    <source>
        <dbReference type="EMBL" id="KAL2068830.1"/>
    </source>
</evidence>
<feature type="compositionally biased region" description="Basic and acidic residues" evidence="1">
    <location>
        <begin position="361"/>
        <end position="370"/>
    </location>
</feature>
<reference evidence="2 3" key="1">
    <citation type="journal article" date="2024" name="Commun. Biol.">
        <title>Comparative genomic analysis of thermophilic fungi reveals convergent evolutionary adaptations and gene losses.</title>
        <authorList>
            <person name="Steindorff A.S."/>
            <person name="Aguilar-Pontes M.V."/>
            <person name="Robinson A.J."/>
            <person name="Andreopoulos B."/>
            <person name="LaButti K."/>
            <person name="Kuo A."/>
            <person name="Mondo S."/>
            <person name="Riley R."/>
            <person name="Otillar R."/>
            <person name="Haridas S."/>
            <person name="Lipzen A."/>
            <person name="Grimwood J."/>
            <person name="Schmutz J."/>
            <person name="Clum A."/>
            <person name="Reid I.D."/>
            <person name="Moisan M.C."/>
            <person name="Butler G."/>
            <person name="Nguyen T.T.M."/>
            <person name="Dewar K."/>
            <person name="Conant G."/>
            <person name="Drula E."/>
            <person name="Henrissat B."/>
            <person name="Hansel C."/>
            <person name="Singer S."/>
            <person name="Hutchinson M.I."/>
            <person name="de Vries R.P."/>
            <person name="Natvig D.O."/>
            <person name="Powell A.J."/>
            <person name="Tsang A."/>
            <person name="Grigoriev I.V."/>
        </authorList>
    </citation>
    <scope>NUCLEOTIDE SEQUENCE [LARGE SCALE GENOMIC DNA]</scope>
    <source>
        <strain evidence="2 3">CBS 494.80</strain>
    </source>
</reference>
<feature type="compositionally biased region" description="Polar residues" evidence="1">
    <location>
        <begin position="712"/>
        <end position="723"/>
    </location>
</feature>
<name>A0ABR4CGF1_9HELO</name>
<proteinExistence type="predicted"/>
<evidence type="ECO:0000313" key="3">
    <source>
        <dbReference type="Proteomes" id="UP001595075"/>
    </source>
</evidence>
<organism evidence="2 3">
    <name type="scientific">Oculimacula yallundae</name>
    <dbReference type="NCBI Taxonomy" id="86028"/>
    <lineage>
        <taxon>Eukaryota</taxon>
        <taxon>Fungi</taxon>
        <taxon>Dikarya</taxon>
        <taxon>Ascomycota</taxon>
        <taxon>Pezizomycotina</taxon>
        <taxon>Leotiomycetes</taxon>
        <taxon>Helotiales</taxon>
        <taxon>Ploettnerulaceae</taxon>
        <taxon>Oculimacula</taxon>
    </lineage>
</organism>
<evidence type="ECO:0000256" key="1">
    <source>
        <dbReference type="SAM" id="MobiDB-lite"/>
    </source>
</evidence>
<dbReference type="PANTHER" id="PTHR31010:SF2">
    <property type="entry name" value="RAN-SPECIFIC GTPASE-ACTIVATING PROTEIN 30"/>
    <property type="match status" value="1"/>
</dbReference>
<feature type="region of interest" description="Disordered" evidence="1">
    <location>
        <begin position="564"/>
        <end position="733"/>
    </location>
</feature>
<dbReference type="Pfam" id="PF05508">
    <property type="entry name" value="Ran-binding"/>
    <property type="match status" value="1"/>
</dbReference>
<feature type="compositionally biased region" description="Acidic residues" evidence="1">
    <location>
        <begin position="444"/>
        <end position="459"/>
    </location>
</feature>
<protein>
    <submittedName>
        <fullName evidence="2">Uncharacterized protein</fullName>
    </submittedName>
</protein>
<feature type="compositionally biased region" description="Low complexity" evidence="1">
    <location>
        <begin position="671"/>
        <end position="681"/>
    </location>
</feature>
<dbReference type="PANTHER" id="PTHR31010">
    <property type="entry name" value="RAN-SPECIFIC GTPASE-ACTIVATING PROTEIN 30-RELATED"/>
    <property type="match status" value="1"/>
</dbReference>
<accession>A0ABR4CGF1</accession>
<feature type="compositionally biased region" description="Basic and acidic residues" evidence="1">
    <location>
        <begin position="657"/>
        <end position="669"/>
    </location>
</feature>
<feature type="compositionally biased region" description="Polar residues" evidence="1">
    <location>
        <begin position="490"/>
        <end position="507"/>
    </location>
</feature>
<comment type="caution">
    <text evidence="2">The sequence shown here is derived from an EMBL/GenBank/DDBJ whole genome shotgun (WGS) entry which is preliminary data.</text>
</comment>
<feature type="compositionally biased region" description="Low complexity" evidence="1">
    <location>
        <begin position="602"/>
        <end position="614"/>
    </location>
</feature>
<feature type="region of interest" description="Disordered" evidence="1">
    <location>
        <begin position="361"/>
        <end position="400"/>
    </location>
</feature>
<feature type="compositionally biased region" description="Acidic residues" evidence="1">
    <location>
        <begin position="371"/>
        <end position="397"/>
    </location>
</feature>